<evidence type="ECO:0000313" key="4">
    <source>
        <dbReference type="EMBL" id="EGW07224.1"/>
    </source>
</evidence>
<dbReference type="Pfam" id="PF15186">
    <property type="entry name" value="TEX13"/>
    <property type="match status" value="1"/>
</dbReference>
<dbReference type="STRING" id="10029.G3IC34"/>
<dbReference type="AlphaFoldDB" id="G3IC34"/>
<feature type="domain" description="Testis-expressed protein 13 A-D N-terminal" evidence="3">
    <location>
        <begin position="3"/>
        <end position="151"/>
    </location>
</feature>
<feature type="compositionally biased region" description="Low complexity" evidence="2">
    <location>
        <begin position="176"/>
        <end position="192"/>
    </location>
</feature>
<dbReference type="GlyGen" id="G3IC34">
    <property type="glycosylation" value="1 site"/>
</dbReference>
<evidence type="ECO:0000256" key="2">
    <source>
        <dbReference type="SAM" id="MobiDB-lite"/>
    </source>
</evidence>
<sequence length="223" mass="25256">MNPEDPTSGFRHGKVLMFINEQMSKDTKGPAFYLENLSLSWEEVEEKLRILLENGEMLGQAQEACAWASLALGVRFAWRQVHLQGRRVQWLHDFACLHRSAAHALASDLKKLTDQQEMDSKEAAFQLQLAHTKLAEVQRDRDQMRLKLLHAWTEPRTGLNRTLYCSKVSQPLIRQSVCQSSHNSDSSNLRSNQDTAQRPGEGPLLPAAAMIPDFKESHSPLPS</sequence>
<dbReference type="InterPro" id="IPR028193">
    <property type="entry name" value="TEX13A-D_N"/>
</dbReference>
<feature type="compositionally biased region" description="Basic and acidic residues" evidence="2">
    <location>
        <begin position="213"/>
        <end position="223"/>
    </location>
</feature>
<dbReference type="GO" id="GO:0003729">
    <property type="term" value="F:mRNA binding"/>
    <property type="evidence" value="ECO:0007669"/>
    <property type="project" value="TreeGrafter"/>
</dbReference>
<proteinExistence type="inferred from homology"/>
<accession>G3IC34</accession>
<evidence type="ECO:0000259" key="3">
    <source>
        <dbReference type="Pfam" id="PF15186"/>
    </source>
</evidence>
<evidence type="ECO:0000313" key="5">
    <source>
        <dbReference type="Proteomes" id="UP000001075"/>
    </source>
</evidence>
<reference evidence="5" key="1">
    <citation type="journal article" date="2011" name="Nat. Biotechnol.">
        <title>The genomic sequence of the Chinese hamster ovary (CHO)-K1 cell line.</title>
        <authorList>
            <person name="Xu X."/>
            <person name="Nagarajan H."/>
            <person name="Lewis N.E."/>
            <person name="Pan S."/>
            <person name="Cai Z."/>
            <person name="Liu X."/>
            <person name="Chen W."/>
            <person name="Xie M."/>
            <person name="Wang W."/>
            <person name="Hammond S."/>
            <person name="Andersen M.R."/>
            <person name="Neff N."/>
            <person name="Passarelli B."/>
            <person name="Koh W."/>
            <person name="Fan H.C."/>
            <person name="Wang J."/>
            <person name="Gui Y."/>
            <person name="Lee K.H."/>
            <person name="Betenbaugh M.J."/>
            <person name="Quake S.R."/>
            <person name="Famili I."/>
            <person name="Palsson B.O."/>
            <person name="Wang J."/>
        </authorList>
    </citation>
    <scope>NUCLEOTIDE SEQUENCE [LARGE SCALE GENOMIC DNA]</scope>
    <source>
        <strain evidence="5">CHO K1 cell line</strain>
    </source>
</reference>
<dbReference type="Proteomes" id="UP000001075">
    <property type="component" value="Unassembled WGS sequence"/>
</dbReference>
<dbReference type="PaxDb" id="10029-XP_007612936.1"/>
<name>G3IC34_CRIGR</name>
<dbReference type="InParanoid" id="G3IC34"/>
<dbReference type="PANTHER" id="PTHR23111:SF64">
    <property type="entry name" value="TESTIS-EXPRESSED PROTEIN 13A"/>
    <property type="match status" value="1"/>
</dbReference>
<comment type="similarity">
    <text evidence="1">Belongs to the TEX13 family.</text>
</comment>
<feature type="region of interest" description="Disordered" evidence="2">
    <location>
        <begin position="176"/>
        <end position="223"/>
    </location>
</feature>
<protein>
    <submittedName>
        <fullName evidence="4">Testis-expressed sequence 13B protein</fullName>
    </submittedName>
</protein>
<dbReference type="eggNOG" id="ENOG502RWXQ">
    <property type="taxonomic scope" value="Eukaryota"/>
</dbReference>
<gene>
    <name evidence="4" type="ORF">I79_021222</name>
</gene>
<evidence type="ECO:0000256" key="1">
    <source>
        <dbReference type="ARBA" id="ARBA00008287"/>
    </source>
</evidence>
<dbReference type="PANTHER" id="PTHR23111">
    <property type="entry name" value="ZINC FINGER PROTEIN"/>
    <property type="match status" value="1"/>
</dbReference>
<organism evidence="4 5">
    <name type="scientific">Cricetulus griseus</name>
    <name type="common">Chinese hamster</name>
    <name type="synonym">Cricetulus barabensis griseus</name>
    <dbReference type="NCBI Taxonomy" id="10029"/>
    <lineage>
        <taxon>Eukaryota</taxon>
        <taxon>Metazoa</taxon>
        <taxon>Chordata</taxon>
        <taxon>Craniata</taxon>
        <taxon>Vertebrata</taxon>
        <taxon>Euteleostomi</taxon>
        <taxon>Mammalia</taxon>
        <taxon>Eutheria</taxon>
        <taxon>Euarchontoglires</taxon>
        <taxon>Glires</taxon>
        <taxon>Rodentia</taxon>
        <taxon>Myomorpha</taxon>
        <taxon>Muroidea</taxon>
        <taxon>Cricetidae</taxon>
        <taxon>Cricetinae</taxon>
        <taxon>Cricetulus</taxon>
    </lineage>
</organism>
<dbReference type="EMBL" id="JH001883">
    <property type="protein sequence ID" value="EGW07224.1"/>
    <property type="molecule type" value="Genomic_DNA"/>
</dbReference>